<evidence type="ECO:0000256" key="15">
    <source>
        <dbReference type="ARBA" id="ARBA00023303"/>
    </source>
</evidence>
<evidence type="ECO:0000256" key="4">
    <source>
        <dbReference type="ARBA" id="ARBA00022673"/>
    </source>
</evidence>
<keyword evidence="13" id="KW-1015">Disulfide bond</keyword>
<feature type="chain" id="PRO_5028401830" evidence="16">
    <location>
        <begin position="21"/>
        <end position="1265"/>
    </location>
</feature>
<proteinExistence type="predicted"/>
<evidence type="ECO:0000256" key="2">
    <source>
        <dbReference type="ARBA" id="ARBA00022448"/>
    </source>
</evidence>
<evidence type="ECO:0000256" key="5">
    <source>
        <dbReference type="ARBA" id="ARBA00022692"/>
    </source>
</evidence>
<keyword evidence="10" id="KW-1133">Transmembrane helix</keyword>
<evidence type="ECO:0000256" key="6">
    <source>
        <dbReference type="ARBA" id="ARBA00022723"/>
    </source>
</evidence>
<keyword evidence="5" id="KW-0812">Transmembrane</keyword>
<keyword evidence="3" id="KW-0109">Calcium transport</keyword>
<keyword evidence="14" id="KW-0325">Glycoprotein</keyword>
<keyword evidence="15" id="KW-0407">Ion channel</keyword>
<dbReference type="GO" id="GO:0005891">
    <property type="term" value="C:voltage-gated calcium channel complex"/>
    <property type="evidence" value="ECO:0007669"/>
    <property type="project" value="TreeGrafter"/>
</dbReference>
<dbReference type="InterPro" id="IPR051173">
    <property type="entry name" value="Ca_channel_alpha-2/delta"/>
</dbReference>
<sequence>MKLILLLLFVLCTLIFKSESNVRLKTNEDWRAMERAKSMVSMWAKKIGAKLQQLSKKMTREDEVEKSFVILEDKLVQEDAADLIHDVAYDIETMMKQKEEAVHNIADYMEFIHYHRNDTPLFENGTYEYFNADNLTSTDYTPEALDDLHSIILNNECHWKCEQPSKSDLTNNKFANPKRRLKLFAPRDNEEGRECNCKHLPEKERPRRTYESLPLKDDSRFGTKVNLDISIAKLALNVYEREQDVLEGLRWSEALDLVFKENYKNDHTLTWQYFASPKGFMRHYPAVQWEDENYKKTYDFRTRTWYTEAFTSPKDIIILVDRSGSIIGTRRALSDQIVNQILDTLNDNDFVNIYTFANFTEPLVKCFNDTLFQDAKKILFTFRTIARTANSQEKYFNAIMCWSGTKDFNNPQANEENLRLLRQAIPVYEEMFAADLTIGISKAFDILENFRRTQTSANCNQAIMVIHEGLDYDYDKEIYANRNWKKNFPVRIFTYQLGQDTTDARELEWIACSNMGYWGNITDMGDIREKMLQYLNVMSRPINLKADKNRTFIWSYLHVDLADRRLSNWLWKKFEGIRQRDVFLDYIKRGIFRQNLMLTSEKHMLLKEEYTYQTYLSYQRDNSAYDYMTTVSLPVFARRPHEYQLLGVAGIDVPLSLFKQLIPYERLGVNGYAFIVTNNGYILTHPDHHTEFQYILKPTFNRVDILEVEILNDDKEPRMFGDSVVKFRKKLVNQESSVNVTLKVKYALNDNKRLMFAHRHYYFAAIGPFTLCVVLPHKYGFDIVNKTLLERPSVKSSASSLASSYWKVHPDWIYCKKCVGDTPEDKVRSAFSLNENSSLLTSLLYDMEATKWFDEYGGSDPVEEQFVIDYQVHKVFLATYSGLTRWRNFEDINNIREEDEDSFEKRNNRAIDEDWYRRAVELNFGDESMFIYSVPWETSGYENNTMITSTKAIFVENGDLKSPVAVVGLQFNHREMYEWYNDITTQCKETRCKITCKHKDLNCYILDNNAYIVLSDEPEYIGRYIGDIRPDILSDLIDDKIFIPTRMFDYQAICQKIPPKKEPEAVRIRKRKEKMAAKKPKARAVKSSAAPTVVKIMNHFWALKDWLVTTFYLLFNVVTGQEDEIYNSTKEEYINFAKLIIEKTVPTPCDQERWLFNLNTSAKFPFSQFVEGTKFQCSWPYVIDKIPNTNLLFLATNDGEEACKGRFTNIYSNEPKEVIYNTSLPCYIATMNNYTRRMYMDCHNRNKKEDHLNQESRYYCGHTWC</sequence>
<dbReference type="InParanoid" id="A0A6P7F2Q2"/>
<feature type="signal peptide" evidence="16">
    <location>
        <begin position="1"/>
        <end position="20"/>
    </location>
</feature>
<dbReference type="OrthoDB" id="10054666at2759"/>
<evidence type="ECO:0000256" key="14">
    <source>
        <dbReference type="ARBA" id="ARBA00023180"/>
    </source>
</evidence>
<evidence type="ECO:0000256" key="8">
    <source>
        <dbReference type="ARBA" id="ARBA00022837"/>
    </source>
</evidence>
<dbReference type="InterPro" id="IPR013680">
    <property type="entry name" value="VDCC_a2/dsu"/>
</dbReference>
<evidence type="ECO:0000313" key="18">
    <source>
        <dbReference type="RefSeq" id="XP_028129611.1"/>
    </source>
</evidence>
<accession>A0A6P7F2Q2</accession>
<keyword evidence="9" id="KW-0851">Voltage-gated channel</keyword>
<dbReference type="Gene3D" id="3.40.50.410">
    <property type="entry name" value="von Willebrand factor, type A domain"/>
    <property type="match status" value="1"/>
</dbReference>
<reference evidence="18" key="1">
    <citation type="submission" date="2025-08" db="UniProtKB">
        <authorList>
            <consortium name="RefSeq"/>
        </authorList>
    </citation>
    <scope>IDENTIFICATION</scope>
    <source>
        <tissue evidence="18">Whole insect</tissue>
    </source>
</reference>
<keyword evidence="7 16" id="KW-0732">Signal</keyword>
<evidence type="ECO:0000256" key="3">
    <source>
        <dbReference type="ARBA" id="ARBA00022568"/>
    </source>
</evidence>
<dbReference type="Pfam" id="PF08473">
    <property type="entry name" value="VGCC_alpha2"/>
    <property type="match status" value="1"/>
</dbReference>
<evidence type="ECO:0000256" key="9">
    <source>
        <dbReference type="ARBA" id="ARBA00022882"/>
    </source>
</evidence>
<dbReference type="PANTHER" id="PTHR10166:SF63">
    <property type="entry name" value="STRAIGHTJACKET, ISOFORM C"/>
    <property type="match status" value="1"/>
</dbReference>
<feature type="domain" description="VWFA" evidence="17">
    <location>
        <begin position="315"/>
        <end position="535"/>
    </location>
</feature>
<evidence type="ECO:0000259" key="17">
    <source>
        <dbReference type="PROSITE" id="PS50234"/>
    </source>
</evidence>
<keyword evidence="11" id="KW-0406">Ion transport</keyword>
<dbReference type="SUPFAM" id="SSF53300">
    <property type="entry name" value="vWA-like"/>
    <property type="match status" value="1"/>
</dbReference>
<evidence type="ECO:0000256" key="7">
    <source>
        <dbReference type="ARBA" id="ARBA00022729"/>
    </source>
</evidence>
<evidence type="ECO:0000256" key="10">
    <source>
        <dbReference type="ARBA" id="ARBA00022989"/>
    </source>
</evidence>
<dbReference type="InterPro" id="IPR036465">
    <property type="entry name" value="vWFA_dom_sf"/>
</dbReference>
<dbReference type="AlphaFoldDB" id="A0A6P7F2Q2"/>
<name>A0A6P7F2Q2_DIAVI</name>
<dbReference type="GO" id="GO:0046872">
    <property type="term" value="F:metal ion binding"/>
    <property type="evidence" value="ECO:0007669"/>
    <property type="project" value="UniProtKB-KW"/>
</dbReference>
<dbReference type="SMART" id="SM00327">
    <property type="entry name" value="VWA"/>
    <property type="match status" value="1"/>
</dbReference>
<dbReference type="Gene3D" id="3.30.450.20">
    <property type="entry name" value="PAS domain"/>
    <property type="match status" value="1"/>
</dbReference>
<comment type="subcellular location">
    <subcellularLocation>
        <location evidence="1">Membrane</location>
        <topology evidence="1">Single-pass type I membrane protein</topology>
    </subcellularLocation>
</comment>
<evidence type="ECO:0000256" key="11">
    <source>
        <dbReference type="ARBA" id="ARBA00023065"/>
    </source>
</evidence>
<dbReference type="Pfam" id="PF08399">
    <property type="entry name" value="VWA_N"/>
    <property type="match status" value="1"/>
</dbReference>
<dbReference type="InterPro" id="IPR002035">
    <property type="entry name" value="VWF_A"/>
</dbReference>
<keyword evidence="2" id="KW-0813">Transport</keyword>
<dbReference type="PROSITE" id="PS50234">
    <property type="entry name" value="VWFA"/>
    <property type="match status" value="1"/>
</dbReference>
<keyword evidence="12" id="KW-0472">Membrane</keyword>
<dbReference type="PANTHER" id="PTHR10166">
    <property type="entry name" value="VOLTAGE-DEPENDENT CALCIUM CHANNEL SUBUNIT ALPHA-2/DELTA-RELATED"/>
    <property type="match status" value="1"/>
</dbReference>
<keyword evidence="8" id="KW-0106">Calcium</keyword>
<protein>
    <submittedName>
        <fullName evidence="18">Voltage-dependent calcium channel subunit alpha-2/delta-3-like isoform X1</fullName>
    </submittedName>
</protein>
<keyword evidence="4" id="KW-0107">Calcium channel</keyword>
<keyword evidence="6" id="KW-0479">Metal-binding</keyword>
<organism evidence="18">
    <name type="scientific">Diabrotica virgifera virgifera</name>
    <name type="common">western corn rootworm</name>
    <dbReference type="NCBI Taxonomy" id="50390"/>
    <lineage>
        <taxon>Eukaryota</taxon>
        <taxon>Metazoa</taxon>
        <taxon>Ecdysozoa</taxon>
        <taxon>Arthropoda</taxon>
        <taxon>Hexapoda</taxon>
        <taxon>Insecta</taxon>
        <taxon>Pterygota</taxon>
        <taxon>Neoptera</taxon>
        <taxon>Endopterygota</taxon>
        <taxon>Coleoptera</taxon>
        <taxon>Polyphaga</taxon>
        <taxon>Cucujiformia</taxon>
        <taxon>Chrysomeloidea</taxon>
        <taxon>Chrysomelidae</taxon>
        <taxon>Galerucinae</taxon>
        <taxon>Diabroticina</taxon>
        <taxon>Diabroticites</taxon>
        <taxon>Diabrotica</taxon>
    </lineage>
</organism>
<evidence type="ECO:0000256" key="1">
    <source>
        <dbReference type="ARBA" id="ARBA00004479"/>
    </source>
</evidence>
<evidence type="ECO:0000256" key="12">
    <source>
        <dbReference type="ARBA" id="ARBA00023136"/>
    </source>
</evidence>
<dbReference type="RefSeq" id="XP_028129611.1">
    <property type="nucleotide sequence ID" value="XM_028273810.1"/>
</dbReference>
<dbReference type="InterPro" id="IPR013608">
    <property type="entry name" value="VWA_N"/>
</dbReference>
<evidence type="ECO:0000256" key="16">
    <source>
        <dbReference type="SAM" id="SignalP"/>
    </source>
</evidence>
<gene>
    <name evidence="18" type="primary">LOC114325682</name>
</gene>
<dbReference type="GO" id="GO:0005245">
    <property type="term" value="F:voltage-gated calcium channel activity"/>
    <property type="evidence" value="ECO:0007669"/>
    <property type="project" value="TreeGrafter"/>
</dbReference>
<evidence type="ECO:0000256" key="13">
    <source>
        <dbReference type="ARBA" id="ARBA00023157"/>
    </source>
</evidence>